<sequence length="391" mass="44556">MFLDKIFKNDKGEYVNILEVLFGKNDLENYIYTIAEAHAIDLIASTIAKTEIQTFEMKKNKIEENRGNLYWTLNIQPNFNENGTSFLYKLVCKLLINGSALVLINGSNNEYLYVADEFNISDKVLKEKVFTDIMISDAEGNSISATKKYTTDNTIYFCLNNNLLKTAGEDFKRNTGKILKAAQGSFIKANTGKWKLKKPGGQPMLMDAETGQQLDLKDYKERITDGLFKEDDAVVLLSEMFDLTNLNENNQKNLTDFENTFLRISKTVAQKWKIPLDVFFGDFTDKSNGTNNFITFGVDLYYELIEDGFNISLVGKQSYLKGEYVKFNRSTISHRDVLDCGTGIDKLTANKFSRNEINKFLRLPYIDEDWANEHALTKNYENVKGGAGSEE</sequence>
<keyword evidence="3" id="KW-0231">Viral genome packaging</keyword>
<keyword evidence="2" id="KW-1160">Virus entry into host cell</keyword>
<protein>
    <submittedName>
        <fullName evidence="4">Portal protein</fullName>
    </submittedName>
</protein>
<keyword evidence="1" id="KW-1188">Viral release from host cell</keyword>
<organism evidence="4">
    <name type="scientific">Siphoviridae sp. ctUF252</name>
    <dbReference type="NCBI Taxonomy" id="2826350"/>
    <lineage>
        <taxon>Viruses</taxon>
        <taxon>Duplodnaviria</taxon>
        <taxon>Heunggongvirae</taxon>
        <taxon>Uroviricota</taxon>
        <taxon>Caudoviricetes</taxon>
    </lineage>
</organism>
<evidence type="ECO:0000256" key="3">
    <source>
        <dbReference type="ARBA" id="ARBA00023219"/>
    </source>
</evidence>
<evidence type="ECO:0000256" key="2">
    <source>
        <dbReference type="ARBA" id="ARBA00023009"/>
    </source>
</evidence>
<keyword evidence="1" id="KW-0118">Viral capsid assembly</keyword>
<reference evidence="4" key="1">
    <citation type="journal article" date="2021" name="Proc. Natl. Acad. Sci. U.S.A.">
        <title>A Catalog of Tens of Thousands of Viruses from Human Metagenomes Reveals Hidden Associations with Chronic Diseases.</title>
        <authorList>
            <person name="Tisza M.J."/>
            <person name="Buck C.B."/>
        </authorList>
    </citation>
    <scope>NUCLEOTIDE SEQUENCE</scope>
    <source>
        <strain evidence="4">CtUF252</strain>
    </source>
</reference>
<accession>A0A8S5NJ13</accession>
<evidence type="ECO:0000313" key="4">
    <source>
        <dbReference type="EMBL" id="DAD94067.1"/>
    </source>
</evidence>
<dbReference type="InterPro" id="IPR006944">
    <property type="entry name" value="Phage/GTA_portal"/>
</dbReference>
<keyword evidence="2" id="KW-1171">Viral genome ejection through host cell envelope</keyword>
<dbReference type="EMBL" id="BK015173">
    <property type="protein sequence ID" value="DAD94067.1"/>
    <property type="molecule type" value="Genomic_DNA"/>
</dbReference>
<proteinExistence type="predicted"/>
<evidence type="ECO:0000256" key="1">
    <source>
        <dbReference type="ARBA" id="ARBA00022950"/>
    </source>
</evidence>
<keyword evidence="2" id="KW-1162">Viral penetration into host cytoplasm</keyword>
<dbReference type="Pfam" id="PF04860">
    <property type="entry name" value="Phage_portal"/>
    <property type="match status" value="1"/>
</dbReference>
<name>A0A8S5NJ13_9CAUD</name>